<evidence type="ECO:0000313" key="4">
    <source>
        <dbReference type="EMBL" id="KAK9729779.1"/>
    </source>
</evidence>
<reference evidence="4 5" key="1">
    <citation type="submission" date="2023-04" db="EMBL/GenBank/DDBJ databases">
        <title>Genome of Basidiobolus ranarum AG-B5.</title>
        <authorList>
            <person name="Stajich J.E."/>
            <person name="Carter-House D."/>
            <person name="Gryganskyi A."/>
        </authorList>
    </citation>
    <scope>NUCLEOTIDE SEQUENCE [LARGE SCALE GENOMIC DNA]</scope>
    <source>
        <strain evidence="4 5">AG-B5</strain>
    </source>
</reference>
<protein>
    <recommendedName>
        <fullName evidence="3">DED domain-containing protein</fullName>
    </recommendedName>
</protein>
<evidence type="ECO:0000256" key="1">
    <source>
        <dbReference type="ARBA" id="ARBA00022737"/>
    </source>
</evidence>
<dbReference type="NCBIfam" id="TIGR00756">
    <property type="entry name" value="PPR"/>
    <property type="match status" value="5"/>
</dbReference>
<feature type="repeat" description="PPR" evidence="2">
    <location>
        <begin position="312"/>
        <end position="346"/>
    </location>
</feature>
<feature type="repeat" description="PPR" evidence="2">
    <location>
        <begin position="347"/>
        <end position="381"/>
    </location>
</feature>
<dbReference type="PROSITE" id="PS51375">
    <property type="entry name" value="PPR"/>
    <property type="match status" value="8"/>
</dbReference>
<evidence type="ECO:0000313" key="5">
    <source>
        <dbReference type="Proteomes" id="UP001479436"/>
    </source>
</evidence>
<keyword evidence="5" id="KW-1185">Reference proteome</keyword>
<feature type="repeat" description="PPR" evidence="2">
    <location>
        <begin position="623"/>
        <end position="657"/>
    </location>
</feature>
<dbReference type="Proteomes" id="UP001479436">
    <property type="component" value="Unassembled WGS sequence"/>
</dbReference>
<dbReference type="EMBL" id="JASJQH010006876">
    <property type="protein sequence ID" value="KAK9729779.1"/>
    <property type="molecule type" value="Genomic_DNA"/>
</dbReference>
<feature type="repeat" description="PPR" evidence="2">
    <location>
        <begin position="553"/>
        <end position="587"/>
    </location>
</feature>
<dbReference type="Gene3D" id="1.25.40.10">
    <property type="entry name" value="Tetratricopeptide repeat domain"/>
    <property type="match status" value="6"/>
</dbReference>
<feature type="repeat" description="PPR" evidence="2">
    <location>
        <begin position="588"/>
        <end position="622"/>
    </location>
</feature>
<evidence type="ECO:0000256" key="2">
    <source>
        <dbReference type="PROSITE-ProRule" id="PRU00708"/>
    </source>
</evidence>
<evidence type="ECO:0000259" key="3">
    <source>
        <dbReference type="PROSITE" id="PS50168"/>
    </source>
</evidence>
<dbReference type="InterPro" id="IPR001875">
    <property type="entry name" value="DED_dom"/>
</dbReference>
<dbReference type="Pfam" id="PF17177">
    <property type="entry name" value="PPR_long"/>
    <property type="match status" value="1"/>
</dbReference>
<comment type="caution">
    <text evidence="4">The sequence shown here is derived from an EMBL/GenBank/DDBJ whole genome shotgun (WGS) entry which is preliminary data.</text>
</comment>
<accession>A0ABR2WBX8</accession>
<gene>
    <name evidence="4" type="ORF">K7432_000024</name>
</gene>
<dbReference type="InterPro" id="IPR011990">
    <property type="entry name" value="TPR-like_helical_dom_sf"/>
</dbReference>
<dbReference type="PROSITE" id="PS50168">
    <property type="entry name" value="DED"/>
    <property type="match status" value="1"/>
</dbReference>
<organism evidence="4 5">
    <name type="scientific">Basidiobolus ranarum</name>
    <dbReference type="NCBI Taxonomy" id="34480"/>
    <lineage>
        <taxon>Eukaryota</taxon>
        <taxon>Fungi</taxon>
        <taxon>Fungi incertae sedis</taxon>
        <taxon>Zoopagomycota</taxon>
        <taxon>Entomophthoromycotina</taxon>
        <taxon>Basidiobolomycetes</taxon>
        <taxon>Basidiobolales</taxon>
        <taxon>Basidiobolaceae</taxon>
        <taxon>Basidiobolus</taxon>
    </lineage>
</organism>
<keyword evidence="1" id="KW-0677">Repeat</keyword>
<feature type="repeat" description="PPR" evidence="2">
    <location>
        <begin position="382"/>
        <end position="416"/>
    </location>
</feature>
<dbReference type="PANTHER" id="PTHR47938:SF35">
    <property type="entry name" value="PENTATRICOPEPTIDE REPEAT-CONTAINING PROTEIN 4, MITOCHONDRIAL-RELATED"/>
    <property type="match status" value="1"/>
</dbReference>
<dbReference type="PANTHER" id="PTHR47938">
    <property type="entry name" value="RESPIRATORY COMPLEX I CHAPERONE (CIA84), PUTATIVE (AFU_ORTHOLOGUE AFUA_2G06020)-RELATED"/>
    <property type="match status" value="1"/>
</dbReference>
<feature type="repeat" description="PPR" evidence="2">
    <location>
        <begin position="277"/>
        <end position="311"/>
    </location>
</feature>
<dbReference type="Pfam" id="PF13041">
    <property type="entry name" value="PPR_2"/>
    <property type="match status" value="3"/>
</dbReference>
<name>A0ABR2WBX8_9FUNG</name>
<dbReference type="InterPro" id="IPR002885">
    <property type="entry name" value="PPR_rpt"/>
</dbReference>
<feature type="domain" description="DED" evidence="3">
    <location>
        <begin position="223"/>
        <end position="302"/>
    </location>
</feature>
<feature type="repeat" description="PPR" evidence="2">
    <location>
        <begin position="486"/>
        <end position="520"/>
    </location>
</feature>
<sequence>MSLLNRARLFLSGLPRKSLLQNSYCIQSVSTKTTCIRHFSFYSPSYIIRISPTTKPKARSALVSTISPLHNLEQAIKSHNSEVAWASFTRLLITPNEKLLTSTHFSSLLDTLLFNKNKKSAVEKCLSLLSHMKRLQTPFQTLREHFPLVKFYILFGYKEEFKDLIHRLIEEFSFSEKEFTQLMYQISSITVKGAWSFYQQTNSALPLGEQPLLDFLSLAMQRNEVAIINEIGDHLFTLETKPTIVACQALVEAYTNCCSLDSVLKLYHRVENCVVLNARVYNMLINFFSKVTRYDLCIHMFDELARHQVTPDIITFTSMMQVYAKTLNIPSAECMFEQLLAEGFTPDVITYTTLIGMYTKATKMDKAWDMISAMEKHGVLPNLYTYTALLNGYSILNDMDGAMKVFHRMKSNGVRPDVLAYNTLLRASSNCPSDVEIQKIVGEMVESNCQPNLSTYDILMRYYLQRGDEVKIDELQNRLLGIAQSNSLAYRTLVDTYLGLSDWNRAIKVYEQMKSRHGVPIIDVFNSMLKFLSKESDGKRLLEFFRQEDLSQNVSSYNILLEHFHKNSNVNELKALYDSMLKHGIRGDFMTFNILVKAYSDAGYLSRSLNMFDIMLSKGIQPDRTLYNTLISSCFKHNESDIAFDVYQSMLDQKIAPDQHTLTILMDHYNHVGEMENVFRIWEVLVADFPKETLNSSISVLLDSLGFNGNLETLTTMWKKLKAERYILDENNYSSYIEALCRFGAHDDAMKVFMHEMASLQPSRKTCELLLKSLVSYRRKEDVEKIMDFLRLKNPDIHSTLVKI</sequence>
<dbReference type="InterPro" id="IPR033443">
    <property type="entry name" value="PROP1-like_PPR_dom"/>
</dbReference>
<dbReference type="Pfam" id="PF01535">
    <property type="entry name" value="PPR"/>
    <property type="match status" value="1"/>
</dbReference>
<proteinExistence type="predicted"/>